<evidence type="ECO:0000256" key="2">
    <source>
        <dbReference type="SAM" id="MobiDB-lite"/>
    </source>
</evidence>
<protein>
    <recommendedName>
        <fullName evidence="4">FAF domain-containing protein</fullName>
    </recommendedName>
</protein>
<feature type="domain" description="FAF" evidence="4">
    <location>
        <begin position="236"/>
        <end position="289"/>
    </location>
</feature>
<feature type="region of interest" description="Disordered" evidence="2">
    <location>
        <begin position="212"/>
        <end position="247"/>
    </location>
</feature>
<keyword evidence="3" id="KW-0472">Membrane</keyword>
<dbReference type="InterPro" id="IPR046431">
    <property type="entry name" value="FAF_dom"/>
</dbReference>
<dbReference type="AlphaFoldDB" id="A0A8S0SPT0"/>
<keyword evidence="6" id="KW-1185">Reference proteome</keyword>
<feature type="compositionally biased region" description="Acidic residues" evidence="2">
    <location>
        <begin position="303"/>
        <end position="329"/>
    </location>
</feature>
<dbReference type="InterPro" id="IPR021410">
    <property type="entry name" value="FAF"/>
</dbReference>
<comment type="similarity">
    <text evidence="1">Belongs to the fantastic four family.</text>
</comment>
<evidence type="ECO:0000313" key="6">
    <source>
        <dbReference type="Proteomes" id="UP000594638"/>
    </source>
</evidence>
<feature type="region of interest" description="Disordered" evidence="2">
    <location>
        <begin position="297"/>
        <end position="329"/>
    </location>
</feature>
<dbReference type="EMBL" id="CACTIH010005488">
    <property type="protein sequence ID" value="CAA2995049.1"/>
    <property type="molecule type" value="Genomic_DNA"/>
</dbReference>
<evidence type="ECO:0000259" key="4">
    <source>
        <dbReference type="Pfam" id="PF11250"/>
    </source>
</evidence>
<evidence type="ECO:0000256" key="3">
    <source>
        <dbReference type="SAM" id="Phobius"/>
    </source>
</evidence>
<dbReference type="OrthoDB" id="1916983at2759"/>
<keyword evidence="3" id="KW-0812">Transmembrane</keyword>
<comment type="caution">
    <text evidence="5">The sequence shown here is derived from an EMBL/GenBank/DDBJ whole genome shotgun (WGS) entry which is preliminary data.</text>
</comment>
<evidence type="ECO:0000256" key="1">
    <source>
        <dbReference type="ARBA" id="ARBA00008690"/>
    </source>
</evidence>
<dbReference type="PANTHER" id="PTHR33155">
    <property type="entry name" value="FANTASTIC FOUR-LIKE PROTEIN (DUF3049)"/>
    <property type="match status" value="1"/>
</dbReference>
<dbReference type="Proteomes" id="UP000594638">
    <property type="component" value="Unassembled WGS sequence"/>
</dbReference>
<feature type="transmembrane region" description="Helical" evidence="3">
    <location>
        <begin position="70"/>
        <end position="91"/>
    </location>
</feature>
<evidence type="ECO:0000313" key="5">
    <source>
        <dbReference type="EMBL" id="CAA2995049.1"/>
    </source>
</evidence>
<reference evidence="5 6" key="1">
    <citation type="submission" date="2019-12" db="EMBL/GenBank/DDBJ databases">
        <authorList>
            <person name="Alioto T."/>
            <person name="Alioto T."/>
            <person name="Gomez Garrido J."/>
        </authorList>
    </citation>
    <scope>NUCLEOTIDE SEQUENCE [LARGE SCALE GENOMIC DNA]</scope>
</reference>
<dbReference type="PANTHER" id="PTHR33155:SF4">
    <property type="entry name" value="PROTEIN FANTASTIC FOUR 3"/>
    <property type="match status" value="1"/>
</dbReference>
<gene>
    <name evidence="5" type="ORF">OLEA9_A037331</name>
</gene>
<proteinExistence type="inferred from homology"/>
<sequence>MAKIKQEISTPPTHPTTYARRLYLNGSGTTKLAPNPSLIPRSISPSPHCLRLISLKIQENLVLFLERVKYICCGVSIFLPLFFSFTMSTIVCRNLVSCFEQSQHKETASLKLQVAPPPPSSNTVDFSMLGSNDDIPEVKENLEITGWSSLQNLYSTSPKSAKENDTSYIHPFEKKSPSEKISLELCTENLGSETGTDTSDCSIFSNSYSSIQNAPEKPKQESRNFNKAAAENSCRSFPPPLTTISGRSNSLQVRRHCESGRLIIEAVETQIKPTYLQAERSDGRLRLCFFQDCDTFDPQTTHEEDEESDERDSELEDEMYESDAIDGEELENYEIETELEDDDVRIGQGQGVDVEMGMEKFQRSCSISLCKQSGHGNKGLCNWKPALGVAIS</sequence>
<accession>A0A8S0SPT0</accession>
<dbReference type="Pfam" id="PF11250">
    <property type="entry name" value="FAF"/>
    <property type="match status" value="1"/>
</dbReference>
<dbReference type="Gramene" id="OE9A037331T1">
    <property type="protein sequence ID" value="OE9A037331C1"/>
    <property type="gene ID" value="OE9A037331"/>
</dbReference>
<organism evidence="5 6">
    <name type="scientific">Olea europaea subsp. europaea</name>
    <dbReference type="NCBI Taxonomy" id="158383"/>
    <lineage>
        <taxon>Eukaryota</taxon>
        <taxon>Viridiplantae</taxon>
        <taxon>Streptophyta</taxon>
        <taxon>Embryophyta</taxon>
        <taxon>Tracheophyta</taxon>
        <taxon>Spermatophyta</taxon>
        <taxon>Magnoliopsida</taxon>
        <taxon>eudicotyledons</taxon>
        <taxon>Gunneridae</taxon>
        <taxon>Pentapetalae</taxon>
        <taxon>asterids</taxon>
        <taxon>lamiids</taxon>
        <taxon>Lamiales</taxon>
        <taxon>Oleaceae</taxon>
        <taxon>Oleeae</taxon>
        <taxon>Olea</taxon>
    </lineage>
</organism>
<keyword evidence="3" id="KW-1133">Transmembrane helix</keyword>
<name>A0A8S0SPT0_OLEEU</name>